<evidence type="ECO:0000313" key="4">
    <source>
        <dbReference type="EMBL" id="TVU45330.1"/>
    </source>
</evidence>
<dbReference type="InterPro" id="IPR036865">
    <property type="entry name" value="CRAL-TRIO_dom_sf"/>
</dbReference>
<dbReference type="SUPFAM" id="SSF46938">
    <property type="entry name" value="CRAL/TRIO N-terminal domain"/>
    <property type="match status" value="1"/>
</dbReference>
<feature type="non-terminal residue" evidence="4">
    <location>
        <position position="1"/>
    </location>
</feature>
<evidence type="ECO:0000256" key="1">
    <source>
        <dbReference type="SAM" id="MobiDB-lite"/>
    </source>
</evidence>
<feature type="region of interest" description="Disordered" evidence="1">
    <location>
        <begin position="49"/>
        <end position="72"/>
    </location>
</feature>
<dbReference type="PROSITE" id="PS50191">
    <property type="entry name" value="CRAL_TRIO"/>
    <property type="match status" value="1"/>
</dbReference>
<keyword evidence="2" id="KW-1133">Transmembrane helix</keyword>
<sequence>PVCVAKSATSRAGIKQLQKANRYLEASRQQTPSLSATWQVRDSISEARRVDSCVPRGPEEGTARTDGGRKNSSPTPAFPFVFLLPLAPALVSLAAIARLAASWSRLLLISELKTALGPLSARDENYCSEACLMRYLEARNWNVSKSRKMLEESLKWRASYRPEDIRWNSTSHEGKIRFLVYVLENAILNLPEGQEKMVWLIDFTGWTMADATPMKTARESTSILQNHYPERLAIAFLFNPPKIFETFYKVVKIFLDPKSLEKVNFVYAKDEESMKLMHRYIDPEVLPVEFGGKNNVVYNHEEYSKLMVKDDVKAASFWADAKTDHANHDTNGTFVPEVTPQSSLVAAKAS</sequence>
<dbReference type="Gramene" id="TVU45330">
    <property type="protein sequence ID" value="TVU45330"/>
    <property type="gene ID" value="EJB05_04814"/>
</dbReference>
<dbReference type="CDD" id="cd00170">
    <property type="entry name" value="SEC14"/>
    <property type="match status" value="1"/>
</dbReference>
<dbReference type="InterPro" id="IPR001251">
    <property type="entry name" value="CRAL-TRIO_dom"/>
</dbReference>
<dbReference type="OrthoDB" id="75724at2759"/>
<keyword evidence="5" id="KW-1185">Reference proteome</keyword>
<dbReference type="Proteomes" id="UP000324897">
    <property type="component" value="Chromosome 5"/>
</dbReference>
<dbReference type="InterPro" id="IPR052578">
    <property type="entry name" value="PI_Transfer_CRAL-TRIO"/>
</dbReference>
<proteinExistence type="predicted"/>
<keyword evidence="2" id="KW-0472">Membrane</keyword>
<evidence type="ECO:0000313" key="5">
    <source>
        <dbReference type="Proteomes" id="UP000324897"/>
    </source>
</evidence>
<dbReference type="SMART" id="SM01100">
    <property type="entry name" value="CRAL_TRIO_N"/>
    <property type="match status" value="1"/>
</dbReference>
<dbReference type="Pfam" id="PF00650">
    <property type="entry name" value="CRAL_TRIO"/>
    <property type="match status" value="1"/>
</dbReference>
<dbReference type="Gene3D" id="3.40.525.10">
    <property type="entry name" value="CRAL-TRIO lipid binding domain"/>
    <property type="match status" value="2"/>
</dbReference>
<dbReference type="SMART" id="SM00516">
    <property type="entry name" value="SEC14"/>
    <property type="match status" value="1"/>
</dbReference>
<dbReference type="Pfam" id="PF03765">
    <property type="entry name" value="CRAL_TRIO_N"/>
    <property type="match status" value="1"/>
</dbReference>
<accession>A0A5J9WD53</accession>
<dbReference type="EMBL" id="RWGY01000004">
    <property type="protein sequence ID" value="TVU45330.1"/>
    <property type="molecule type" value="Genomic_DNA"/>
</dbReference>
<dbReference type="InterPro" id="IPR036273">
    <property type="entry name" value="CRAL/TRIO_N_dom_sf"/>
</dbReference>
<organism evidence="4 5">
    <name type="scientific">Eragrostis curvula</name>
    <name type="common">weeping love grass</name>
    <dbReference type="NCBI Taxonomy" id="38414"/>
    <lineage>
        <taxon>Eukaryota</taxon>
        <taxon>Viridiplantae</taxon>
        <taxon>Streptophyta</taxon>
        <taxon>Embryophyta</taxon>
        <taxon>Tracheophyta</taxon>
        <taxon>Spermatophyta</taxon>
        <taxon>Magnoliopsida</taxon>
        <taxon>Liliopsida</taxon>
        <taxon>Poales</taxon>
        <taxon>Poaceae</taxon>
        <taxon>PACMAD clade</taxon>
        <taxon>Chloridoideae</taxon>
        <taxon>Eragrostideae</taxon>
        <taxon>Eragrostidinae</taxon>
        <taxon>Eragrostis</taxon>
    </lineage>
</organism>
<evidence type="ECO:0000256" key="2">
    <source>
        <dbReference type="SAM" id="Phobius"/>
    </source>
</evidence>
<keyword evidence="2" id="KW-0812">Transmembrane</keyword>
<dbReference type="GO" id="GO:0008526">
    <property type="term" value="F:phosphatidylinositol transfer activity"/>
    <property type="evidence" value="ECO:0007669"/>
    <property type="project" value="TreeGrafter"/>
</dbReference>
<feature type="domain" description="CRAL-TRIO" evidence="3">
    <location>
        <begin position="164"/>
        <end position="298"/>
    </location>
</feature>
<feature type="compositionally biased region" description="Basic and acidic residues" evidence="1">
    <location>
        <begin position="49"/>
        <end position="69"/>
    </location>
</feature>
<dbReference type="SUPFAM" id="SSF52087">
    <property type="entry name" value="CRAL/TRIO domain"/>
    <property type="match status" value="1"/>
</dbReference>
<evidence type="ECO:0000259" key="3">
    <source>
        <dbReference type="PROSITE" id="PS50191"/>
    </source>
</evidence>
<dbReference type="PANTHER" id="PTHR45824:SF14">
    <property type="entry name" value="SEC14P-LIKE PHOSPHATIDYLINOSITOL TRANSFER FAMILY PROTEIN"/>
    <property type="match status" value="1"/>
</dbReference>
<gene>
    <name evidence="4" type="ORF">EJB05_04814</name>
</gene>
<comment type="caution">
    <text evidence="4">The sequence shown here is derived from an EMBL/GenBank/DDBJ whole genome shotgun (WGS) entry which is preliminary data.</text>
</comment>
<feature type="transmembrane region" description="Helical" evidence="2">
    <location>
        <begin position="77"/>
        <end position="101"/>
    </location>
</feature>
<dbReference type="AlphaFoldDB" id="A0A5J9WD53"/>
<dbReference type="InterPro" id="IPR011074">
    <property type="entry name" value="CRAL/TRIO_N_dom"/>
</dbReference>
<reference evidence="4 5" key="1">
    <citation type="journal article" date="2019" name="Sci. Rep.">
        <title>A high-quality genome of Eragrostis curvula grass provides insights into Poaceae evolution and supports new strategies to enhance forage quality.</title>
        <authorList>
            <person name="Carballo J."/>
            <person name="Santos B.A.C.M."/>
            <person name="Zappacosta D."/>
            <person name="Garbus I."/>
            <person name="Selva J.P."/>
            <person name="Gallo C.A."/>
            <person name="Diaz A."/>
            <person name="Albertini E."/>
            <person name="Caccamo M."/>
            <person name="Echenique V."/>
        </authorList>
    </citation>
    <scope>NUCLEOTIDE SEQUENCE [LARGE SCALE GENOMIC DNA]</scope>
    <source>
        <strain evidence="5">cv. Victoria</strain>
        <tissue evidence="4">Leaf</tissue>
    </source>
</reference>
<protein>
    <recommendedName>
        <fullName evidence="3">CRAL-TRIO domain-containing protein</fullName>
    </recommendedName>
</protein>
<name>A0A5J9WD53_9POAL</name>
<dbReference type="PANTHER" id="PTHR45824">
    <property type="entry name" value="GH16843P"/>
    <property type="match status" value="1"/>
</dbReference>